<feature type="domain" description="Solute-binding protein family 3/N-terminal" evidence="3">
    <location>
        <begin position="38"/>
        <end position="260"/>
    </location>
</feature>
<feature type="chain" id="PRO_5030689549" evidence="2">
    <location>
        <begin position="23"/>
        <end position="271"/>
    </location>
</feature>
<evidence type="ECO:0000313" key="5">
    <source>
        <dbReference type="Proteomes" id="UP000006365"/>
    </source>
</evidence>
<dbReference type="SMART" id="SM00062">
    <property type="entry name" value="PBPb"/>
    <property type="match status" value="1"/>
</dbReference>
<dbReference type="CDD" id="cd13530">
    <property type="entry name" value="PBP2_peptides_like"/>
    <property type="match status" value="1"/>
</dbReference>
<dbReference type="PROSITE" id="PS51257">
    <property type="entry name" value="PROKAR_LIPOPROTEIN"/>
    <property type="match status" value="1"/>
</dbReference>
<evidence type="ECO:0000256" key="1">
    <source>
        <dbReference type="ARBA" id="ARBA00022729"/>
    </source>
</evidence>
<evidence type="ECO:0000259" key="3">
    <source>
        <dbReference type="SMART" id="SM00062"/>
    </source>
</evidence>
<dbReference type="Gene3D" id="3.40.190.10">
    <property type="entry name" value="Periplasmic binding protein-like II"/>
    <property type="match status" value="2"/>
</dbReference>
<keyword evidence="5" id="KW-1185">Reference proteome</keyword>
<organism evidence="4 5">
    <name type="scientific">Desulfobulbus propionicus (strain ATCC 33891 / DSM 2032 / VKM B-1956 / 1pr3)</name>
    <dbReference type="NCBI Taxonomy" id="577650"/>
    <lineage>
        <taxon>Bacteria</taxon>
        <taxon>Pseudomonadati</taxon>
        <taxon>Thermodesulfobacteriota</taxon>
        <taxon>Desulfobulbia</taxon>
        <taxon>Desulfobulbales</taxon>
        <taxon>Desulfobulbaceae</taxon>
        <taxon>Desulfobulbus</taxon>
    </lineage>
</organism>
<keyword evidence="1 2" id="KW-0732">Signal</keyword>
<proteinExistence type="predicted"/>
<feature type="signal peptide" evidence="2">
    <location>
        <begin position="1"/>
        <end position="22"/>
    </location>
</feature>
<dbReference type="RefSeq" id="WP_015723789.1">
    <property type="nucleotide sequence ID" value="NC_014972.1"/>
</dbReference>
<evidence type="ECO:0000313" key="4">
    <source>
        <dbReference type="EMBL" id="ADW17246.1"/>
    </source>
</evidence>
<dbReference type="PANTHER" id="PTHR35936">
    <property type="entry name" value="MEMBRANE-BOUND LYTIC MUREIN TRANSGLYCOSYLASE F"/>
    <property type="match status" value="1"/>
</dbReference>
<name>A0A7U4DNM2_DESPD</name>
<dbReference type="AlphaFoldDB" id="A0A7U4DNM2"/>
<dbReference type="EMBL" id="CP002364">
    <property type="protein sequence ID" value="ADW17246.1"/>
    <property type="molecule type" value="Genomic_DNA"/>
</dbReference>
<sequence>MTRLSRLLLALLAAAMLGGCHHGSQTKGLFHRLMEPAPLRVGIALDAPPLAYEQGDVAIGLEVKFAAGLAASMQRNLELVEIPRQDLAEALLDKKVDILMTGMTVAEAHARKLATANPYLISGQVALVHLDDHKKLGKGTRGLTEQSVRLGVVGESSGDNLLKMLKPKGTISRFPTAAEGVQALVADTIDVFVFDMATNFYYASLYVDKGLTPGGTPLTREPLAWAVRPNDTALRDAANAYLAQIEKNGELQKMLERTIPFYRNTAYSPKP</sequence>
<reference evidence="4 5" key="1">
    <citation type="journal article" date="2011" name="Stand. Genomic Sci.">
        <title>Complete genome sequence of Desulfobulbus propionicus type strain (1pr3).</title>
        <authorList>
            <person name="Pagani I."/>
            <person name="Lapidus A."/>
            <person name="Nolan M."/>
            <person name="Lucas S."/>
            <person name="Hammon N."/>
            <person name="Deshpande S."/>
            <person name="Cheng J.F."/>
            <person name="Chertkov O."/>
            <person name="Davenport K."/>
            <person name="Tapia R."/>
            <person name="Han C."/>
            <person name="Goodwin L."/>
            <person name="Pitluck S."/>
            <person name="Liolios K."/>
            <person name="Mavromatis K."/>
            <person name="Ivanova N."/>
            <person name="Mikhailova N."/>
            <person name="Pati A."/>
            <person name="Chen A."/>
            <person name="Palaniappan K."/>
            <person name="Land M."/>
            <person name="Hauser L."/>
            <person name="Chang Y.J."/>
            <person name="Jeffries C.D."/>
            <person name="Detter J.C."/>
            <person name="Brambilla E."/>
            <person name="Kannan K.P."/>
            <person name="Djao O.D."/>
            <person name="Rohde M."/>
            <person name="Pukall R."/>
            <person name="Spring S."/>
            <person name="Goker M."/>
            <person name="Sikorski J."/>
            <person name="Woyke T."/>
            <person name="Bristow J."/>
            <person name="Eisen J.A."/>
            <person name="Markowitz V."/>
            <person name="Hugenholtz P."/>
            <person name="Kyrpides N.C."/>
            <person name="Klenk H.P."/>
        </authorList>
    </citation>
    <scope>NUCLEOTIDE SEQUENCE [LARGE SCALE GENOMIC DNA]</scope>
    <source>
        <strain evidence="5">ATCC 33891 / DSM 2032 / 1pr3</strain>
    </source>
</reference>
<dbReference type="InterPro" id="IPR001638">
    <property type="entry name" value="Solute-binding_3/MltF_N"/>
</dbReference>
<gene>
    <name evidence="4" type="ordered locus">Despr_1074</name>
</gene>
<accession>A0A7U4DNM2</accession>
<dbReference type="KEGG" id="dpr:Despr_1074"/>
<dbReference type="PANTHER" id="PTHR35936:SF17">
    <property type="entry name" value="ARGININE-BINDING EXTRACELLULAR PROTEIN ARTP"/>
    <property type="match status" value="1"/>
</dbReference>
<dbReference type="Pfam" id="PF00497">
    <property type="entry name" value="SBP_bac_3"/>
    <property type="match status" value="1"/>
</dbReference>
<dbReference type="Proteomes" id="UP000006365">
    <property type="component" value="Chromosome"/>
</dbReference>
<evidence type="ECO:0000256" key="2">
    <source>
        <dbReference type="SAM" id="SignalP"/>
    </source>
</evidence>
<protein>
    <submittedName>
        <fullName evidence="4">Extracellular solute-binding protein family 3</fullName>
    </submittedName>
</protein>
<dbReference type="SUPFAM" id="SSF53850">
    <property type="entry name" value="Periplasmic binding protein-like II"/>
    <property type="match status" value="1"/>
</dbReference>